<accession>A0A4P6JQW4</accession>
<dbReference type="OrthoDB" id="9768048at2"/>
<dbReference type="PANTHER" id="PTHR30160">
    <property type="entry name" value="TETRAACYLDISACCHARIDE 4'-KINASE-RELATED"/>
    <property type="match status" value="1"/>
</dbReference>
<evidence type="ECO:0000313" key="4">
    <source>
        <dbReference type="Proteomes" id="UP000290365"/>
    </source>
</evidence>
<keyword evidence="2 3" id="KW-0808">Transferase</keyword>
<reference evidence="3 4" key="1">
    <citation type="submission" date="2019-01" db="EMBL/GenBank/DDBJ databases">
        <title>Ktedonosporobacter rubrisoli SCAWS-G2.</title>
        <authorList>
            <person name="Huang Y."/>
            <person name="Yan B."/>
        </authorList>
    </citation>
    <scope>NUCLEOTIDE SEQUENCE [LARGE SCALE GENOMIC DNA]</scope>
    <source>
        <strain evidence="3 4">SCAWS-G2</strain>
    </source>
</reference>
<dbReference type="GO" id="GO:0005829">
    <property type="term" value="C:cytosol"/>
    <property type="evidence" value="ECO:0007669"/>
    <property type="project" value="TreeGrafter"/>
</dbReference>
<evidence type="ECO:0000256" key="1">
    <source>
        <dbReference type="ARBA" id="ARBA00022676"/>
    </source>
</evidence>
<dbReference type="Proteomes" id="UP000290365">
    <property type="component" value="Chromosome"/>
</dbReference>
<keyword evidence="4" id="KW-1185">Reference proteome</keyword>
<organism evidence="3 4">
    <name type="scientific">Ktedonosporobacter rubrisoli</name>
    <dbReference type="NCBI Taxonomy" id="2509675"/>
    <lineage>
        <taxon>Bacteria</taxon>
        <taxon>Bacillati</taxon>
        <taxon>Chloroflexota</taxon>
        <taxon>Ktedonobacteria</taxon>
        <taxon>Ktedonobacterales</taxon>
        <taxon>Ktedonosporobacteraceae</taxon>
        <taxon>Ktedonosporobacter</taxon>
    </lineage>
</organism>
<dbReference type="PANTHER" id="PTHR30160:SF1">
    <property type="entry name" value="LIPOPOLYSACCHARIDE 1,2-N-ACETYLGLUCOSAMINETRANSFERASE-RELATED"/>
    <property type="match status" value="1"/>
</dbReference>
<gene>
    <name evidence="3" type="ORF">EPA93_17745</name>
</gene>
<dbReference type="InterPro" id="IPR002201">
    <property type="entry name" value="Glyco_trans_9"/>
</dbReference>
<evidence type="ECO:0000256" key="2">
    <source>
        <dbReference type="ARBA" id="ARBA00022679"/>
    </source>
</evidence>
<dbReference type="GO" id="GO:0009244">
    <property type="term" value="P:lipopolysaccharide core region biosynthetic process"/>
    <property type="evidence" value="ECO:0007669"/>
    <property type="project" value="TreeGrafter"/>
</dbReference>
<dbReference type="AlphaFoldDB" id="A0A4P6JQW4"/>
<dbReference type="InterPro" id="IPR051199">
    <property type="entry name" value="LPS_LOS_Heptosyltrfase"/>
</dbReference>
<sequence length="422" mass="46689">MKQVLHRMFFWLLRLVGSIGMPASSRLASRSNSSAIRILLVHPGHLGSVVLATPVLHAIKLCLPDSHISLLVAPWAKEVVEHHPDVDEVLTCPFPSRREGTLHPIKALPLLWQTGRQLRQGRYDLAINLRRRFWWGAALLLFAHAPLRVGWAVPDAERFLTTAVPRPQRQHVTISFLMIVSAGLQALGYPALDEPYTAERYPEVFVPDEQERQWVETSLQDKNISTDEYVVIVHPGSGAAVKQWRLEGWISCISQIYQAMSATSPVQFILTGSAHERPLLEKIRQGTEAPTTIIPTSTTGQLAALLQRADLVLGVDSGPLHLAVAVGTPTVRIFGPTDPQTYGPWGKVEQHTVITSTSRCASCVEMPCNRLDIPLSQLAKHDCTQRVPEGPVVAATLKQIGWHEEKACQYPRVHAEASTGLD</sequence>
<dbReference type="Gene3D" id="3.40.50.2000">
    <property type="entry name" value="Glycogen Phosphorylase B"/>
    <property type="match status" value="2"/>
</dbReference>
<dbReference type="RefSeq" id="WP_129888788.1">
    <property type="nucleotide sequence ID" value="NZ_CP035758.1"/>
</dbReference>
<dbReference type="GO" id="GO:0008713">
    <property type="term" value="F:ADP-heptose-lipopolysaccharide heptosyltransferase activity"/>
    <property type="evidence" value="ECO:0007669"/>
    <property type="project" value="TreeGrafter"/>
</dbReference>
<dbReference type="KEGG" id="kbs:EPA93_17745"/>
<evidence type="ECO:0000313" key="3">
    <source>
        <dbReference type="EMBL" id="QBD77735.1"/>
    </source>
</evidence>
<dbReference type="CDD" id="cd03789">
    <property type="entry name" value="GT9_LPS_heptosyltransferase"/>
    <property type="match status" value="1"/>
</dbReference>
<dbReference type="Pfam" id="PF01075">
    <property type="entry name" value="Glyco_transf_9"/>
    <property type="match status" value="1"/>
</dbReference>
<dbReference type="SUPFAM" id="SSF53756">
    <property type="entry name" value="UDP-Glycosyltransferase/glycogen phosphorylase"/>
    <property type="match status" value="1"/>
</dbReference>
<dbReference type="EMBL" id="CP035758">
    <property type="protein sequence ID" value="QBD77735.1"/>
    <property type="molecule type" value="Genomic_DNA"/>
</dbReference>
<name>A0A4P6JQW4_KTERU</name>
<protein>
    <submittedName>
        <fullName evidence="3">Glycosyltransferase family 9 protein</fullName>
    </submittedName>
</protein>
<proteinExistence type="predicted"/>
<keyword evidence="1" id="KW-0328">Glycosyltransferase</keyword>